<dbReference type="EMBL" id="AWQQ01000055">
    <property type="protein sequence ID" value="PHJ38192.1"/>
    <property type="molecule type" value="Genomic_DNA"/>
</dbReference>
<name>A0A2C6MEV6_9FIRM</name>
<keyword evidence="4" id="KW-1185">Reference proteome</keyword>
<evidence type="ECO:0000313" key="3">
    <source>
        <dbReference type="EMBL" id="PHJ38192.1"/>
    </source>
</evidence>
<sequence length="288" mass="31878">MARKRKRNARITKEQTREIKKKDIILYKAATEQVIIPDFVQLSKKKQRATGEAFVHTSCVQDRVSLPLVCGACSVPAREGAGKRKQRSRQSHTTSNPFVPISCITPSTTPVCHFYGKSVEQTKLSLPPKKRYKRKRSSGNAEFVPASCITAHVSPGGSRNNRARPGNNCLFIPECCITADVSKPYLPAVKTEKSPAITYRYIDRPNSPDILGPANKKNKRKRTNGVPFVPKSCTIDTEKPAPAVLPRNEALAKPAPETQPREANSIGWLPVGAFVLVILVIIGYLFYK</sequence>
<comment type="caution">
    <text evidence="3">The sequence shown here is derived from an EMBL/GenBank/DDBJ whole genome shotgun (WGS) entry which is preliminary data.</text>
</comment>
<reference evidence="3 4" key="1">
    <citation type="submission" date="2013-09" db="EMBL/GenBank/DDBJ databases">
        <title>Biodegradation of hydrocarbons in the deep terrestrial subsurface : characterization of a microbial consortium composed of two Desulfotomaculum species originating from a deep geological formation.</title>
        <authorList>
            <person name="Aullo T."/>
            <person name="Berlendis S."/>
            <person name="Lascourreges J.-F."/>
            <person name="Dessort D."/>
            <person name="Saint-Laurent S."/>
            <person name="Schraauwers B."/>
            <person name="Mas J."/>
            <person name="Magot M."/>
            <person name="Ranchou-Peyruse A."/>
        </authorList>
    </citation>
    <scope>NUCLEOTIDE SEQUENCE [LARGE SCALE GENOMIC DNA]</scope>
    <source>
        <strain evidence="3 4">Bs107</strain>
    </source>
</reference>
<dbReference type="AlphaFoldDB" id="A0A2C6MEV6"/>
<protein>
    <submittedName>
        <fullName evidence="3">Uncharacterized protein</fullName>
    </submittedName>
</protein>
<accession>A0A2C6MEV6</accession>
<keyword evidence="2" id="KW-1133">Transmembrane helix</keyword>
<organism evidence="3 4">
    <name type="scientific">Desulforamulus profundi</name>
    <dbReference type="NCBI Taxonomy" id="1383067"/>
    <lineage>
        <taxon>Bacteria</taxon>
        <taxon>Bacillati</taxon>
        <taxon>Bacillota</taxon>
        <taxon>Clostridia</taxon>
        <taxon>Eubacteriales</taxon>
        <taxon>Peptococcaceae</taxon>
        <taxon>Desulforamulus</taxon>
    </lineage>
</organism>
<feature type="region of interest" description="Disordered" evidence="1">
    <location>
        <begin position="208"/>
        <end position="229"/>
    </location>
</feature>
<dbReference type="OrthoDB" id="1786603at2"/>
<feature type="transmembrane region" description="Helical" evidence="2">
    <location>
        <begin position="266"/>
        <end position="287"/>
    </location>
</feature>
<evidence type="ECO:0000256" key="1">
    <source>
        <dbReference type="SAM" id="MobiDB-lite"/>
    </source>
</evidence>
<keyword evidence="2" id="KW-0472">Membrane</keyword>
<evidence type="ECO:0000313" key="4">
    <source>
        <dbReference type="Proteomes" id="UP000222564"/>
    </source>
</evidence>
<evidence type="ECO:0000256" key="2">
    <source>
        <dbReference type="SAM" id="Phobius"/>
    </source>
</evidence>
<gene>
    <name evidence="3" type="ORF">P378_11810</name>
</gene>
<proteinExistence type="predicted"/>
<dbReference type="Proteomes" id="UP000222564">
    <property type="component" value="Unassembled WGS sequence"/>
</dbReference>
<keyword evidence="2" id="KW-0812">Transmembrane</keyword>
<dbReference type="RefSeq" id="WP_099083220.1">
    <property type="nucleotide sequence ID" value="NZ_AWQQ01000055.1"/>
</dbReference>